<protein>
    <submittedName>
        <fullName evidence="1">11426_t:CDS:1</fullName>
    </submittedName>
</protein>
<feature type="non-terminal residue" evidence="1">
    <location>
        <position position="242"/>
    </location>
</feature>
<sequence>MPELPEVETVRQILRAEIIGKKFQKVEIYKPKDEVNKRVSLVKKMSEEEFVRMTGKYFVEEKLLTPEQKKMFEKHNNESAKGLTFYLANGQKSATLTYRDARRFGGFRLQTFEDYKKMEPYKNIGTDLLDEKVDAESLFQHYQKRKIPIKNALLEQKIISGIGNIYASEILFDTKIHPLKKTNQLTESEFDFVNPLSKEGSFQNKLKVYNRKGKSCHNNCGSLIEKLEINQEKTAEKKPKER</sequence>
<keyword evidence="2" id="KW-1185">Reference proteome</keyword>
<gene>
    <name evidence="1" type="ORF">RPERSI_LOCUS22387</name>
</gene>
<organism evidence="1 2">
    <name type="scientific">Racocetra persica</name>
    <dbReference type="NCBI Taxonomy" id="160502"/>
    <lineage>
        <taxon>Eukaryota</taxon>
        <taxon>Fungi</taxon>
        <taxon>Fungi incertae sedis</taxon>
        <taxon>Mucoromycota</taxon>
        <taxon>Glomeromycotina</taxon>
        <taxon>Glomeromycetes</taxon>
        <taxon>Diversisporales</taxon>
        <taxon>Gigasporaceae</taxon>
        <taxon>Racocetra</taxon>
    </lineage>
</organism>
<comment type="caution">
    <text evidence="1">The sequence shown here is derived from an EMBL/GenBank/DDBJ whole genome shotgun (WGS) entry which is preliminary data.</text>
</comment>
<reference evidence="1" key="1">
    <citation type="submission" date="2021-06" db="EMBL/GenBank/DDBJ databases">
        <authorList>
            <person name="Kallberg Y."/>
            <person name="Tangrot J."/>
            <person name="Rosling A."/>
        </authorList>
    </citation>
    <scope>NUCLEOTIDE SEQUENCE</scope>
    <source>
        <strain evidence="1">MA461A</strain>
    </source>
</reference>
<dbReference type="EMBL" id="CAJVQC010067670">
    <property type="protein sequence ID" value="CAG8807420.1"/>
    <property type="molecule type" value="Genomic_DNA"/>
</dbReference>
<evidence type="ECO:0000313" key="2">
    <source>
        <dbReference type="Proteomes" id="UP000789920"/>
    </source>
</evidence>
<proteinExistence type="predicted"/>
<name>A0ACA9RS57_9GLOM</name>
<accession>A0ACA9RS57</accession>
<dbReference type="Proteomes" id="UP000789920">
    <property type="component" value="Unassembled WGS sequence"/>
</dbReference>
<evidence type="ECO:0000313" key="1">
    <source>
        <dbReference type="EMBL" id="CAG8807420.1"/>
    </source>
</evidence>